<dbReference type="InterPro" id="IPR013103">
    <property type="entry name" value="RVT_2"/>
</dbReference>
<feature type="region of interest" description="Disordered" evidence="1">
    <location>
        <begin position="127"/>
        <end position="184"/>
    </location>
</feature>
<dbReference type="Pfam" id="PF07727">
    <property type="entry name" value="RVT_2"/>
    <property type="match status" value="1"/>
</dbReference>
<feature type="region of interest" description="Disordered" evidence="1">
    <location>
        <begin position="818"/>
        <end position="903"/>
    </location>
</feature>
<comment type="caution">
    <text evidence="3">The sequence shown here is derived from an EMBL/GenBank/DDBJ whole genome shotgun (WGS) entry which is preliminary data.</text>
</comment>
<proteinExistence type="predicted"/>
<feature type="compositionally biased region" description="Basic and acidic residues" evidence="1">
    <location>
        <begin position="161"/>
        <end position="181"/>
    </location>
</feature>
<feature type="region of interest" description="Disordered" evidence="1">
    <location>
        <begin position="917"/>
        <end position="939"/>
    </location>
</feature>
<sequence>MTMPNVNIPQGMDTGGCPKRQATMGGAHAQTRSKRVLKQPNEPPLPEGYTSGSGDERMAHTFKLMDIVPPTPHDLPLIGGYTPGSDEGRLKLEELMSMCTKLSKHVLDLEKEKDAQAVEILKPKKRVKKLERQRKSSISHPRRRIYRQVESSDADLDEEDASKQGRKSDKTKPMFKDSDFDRLDDDMENVEGETIYAATSGVSTAGALVSTARLTVSTIGPSTSAVRTLTVVITDTEQEQRRLTTPPPSQPSNTRDKGKGIMVEPDPPVKIKRSDQGDLQLQADAELAQLLHKWNCQHRSRMIVCCKAPTGEMRRETREIKRLMKHEKEELIMWLIVVPDEEETVDPEILSAKYPIVDWESHNLGNVDMEDLHVYKIIREDVNTSYHKSLFSMLRKFDRQDLVDLHRLVMKRFEDNTPEGYNLLLWGDLKKLYENYGVHTILMDGTLTCFNMLVEKRYPLIKEMLEKMLNWKLEAETESTMFRGGLLGIIDFYKLILLVQLDTAGDAKKICSLGSTYMNKKDERGIVIRNKARLVAQGYTQEEGIDYDELFAPMDVSKIEEEVYVYQPLGFEDSEFPNIVNKVKKALYGLHQAPRAWYETLSTYLFDNGFHRGRIDKTLFIKKVKGDILLVQVYVDDIIFRSTKKSLCTEFEKLMHKKFQMSSMASTPIETSKPLMKDENAEDMIYLKGQPKLGLWYPKDSPFNLEAYTDSDYAGANLDRKSTTGENADFDEIVDFLNANPIRYALTVNPTIYVSYIEQFWSTAKIKIVNNERQIRAKVNGKTIVISESSVRRDLQFNDEDGTVTPLFATMLIQPQADVGEGSGQPTEPQHTPTTASPSNIEPIPIIASSSQPQKTHKRRKTKRPTEISQSSGPTTLVADETVHEERGDSMERAATTAASLDAEQDSGNIIRTQSMATLNEPIPQGTGSGSGPRRQDTILGDRPAQTRFERLSKQSNDPPLSRVNTLGSGEDRMKLNELMEIWGEDASKQGRNIAESDQDEEISFVQEDAETQGRKNDQIKFDEEVAKRLAEELEAKLERRKTKDYELAQRLQAKEQGELTIEERSKLFVELMKKGRSTLQSLELKRSEENHPLITKRWNHKFLPILRNMVGYKHTQLKNKSFEEIQMLFDKEMKRVNSFVPIDSEVMEGSGNKTESSRKETISKKRAGEELDEESVKRQKLEYDAEKTHILTEDKMYYGIIRADGSTKFYKIFTKMLDDFDRQDMLDLYRLIKERFETASPEGYDRLLWGDLITLFEPSEEDEIWARIVEKLKGFLTVYYMLVQVTVLGYEDYYTGYSFLLPGNGL</sequence>
<dbReference type="Proteomes" id="UP001151760">
    <property type="component" value="Unassembled WGS sequence"/>
</dbReference>
<feature type="compositionally biased region" description="Basic and acidic residues" evidence="1">
    <location>
        <begin position="1156"/>
        <end position="1172"/>
    </location>
</feature>
<feature type="compositionally biased region" description="Basic and acidic residues" evidence="1">
    <location>
        <begin position="881"/>
        <end position="892"/>
    </location>
</feature>
<name>A0ABQ5E9A5_9ASTR</name>
<reference evidence="3" key="1">
    <citation type="journal article" date="2022" name="Int. J. Mol. Sci.">
        <title>Draft Genome of Tanacetum Coccineum: Genomic Comparison of Closely Related Tanacetum-Family Plants.</title>
        <authorList>
            <person name="Yamashiro T."/>
            <person name="Shiraishi A."/>
            <person name="Nakayama K."/>
            <person name="Satake H."/>
        </authorList>
    </citation>
    <scope>NUCLEOTIDE SEQUENCE</scope>
</reference>
<feature type="region of interest" description="Disordered" evidence="1">
    <location>
        <begin position="1147"/>
        <end position="1172"/>
    </location>
</feature>
<evidence type="ECO:0000313" key="4">
    <source>
        <dbReference type="Proteomes" id="UP001151760"/>
    </source>
</evidence>
<dbReference type="EMBL" id="BQNB010016046">
    <property type="protein sequence ID" value="GJT47187.1"/>
    <property type="molecule type" value="Genomic_DNA"/>
</dbReference>
<accession>A0ABQ5E9A5</accession>
<organism evidence="3 4">
    <name type="scientific">Tanacetum coccineum</name>
    <dbReference type="NCBI Taxonomy" id="301880"/>
    <lineage>
        <taxon>Eukaryota</taxon>
        <taxon>Viridiplantae</taxon>
        <taxon>Streptophyta</taxon>
        <taxon>Embryophyta</taxon>
        <taxon>Tracheophyta</taxon>
        <taxon>Spermatophyta</taxon>
        <taxon>Magnoliopsida</taxon>
        <taxon>eudicotyledons</taxon>
        <taxon>Gunneridae</taxon>
        <taxon>Pentapetalae</taxon>
        <taxon>asterids</taxon>
        <taxon>campanulids</taxon>
        <taxon>Asterales</taxon>
        <taxon>Asteraceae</taxon>
        <taxon>Asteroideae</taxon>
        <taxon>Anthemideae</taxon>
        <taxon>Anthemidinae</taxon>
        <taxon>Tanacetum</taxon>
    </lineage>
</organism>
<evidence type="ECO:0000256" key="1">
    <source>
        <dbReference type="SAM" id="MobiDB-lite"/>
    </source>
</evidence>
<evidence type="ECO:0000259" key="2">
    <source>
        <dbReference type="Pfam" id="PF07727"/>
    </source>
</evidence>
<feature type="compositionally biased region" description="Basic residues" evidence="1">
    <location>
        <begin position="127"/>
        <end position="146"/>
    </location>
</feature>
<evidence type="ECO:0000313" key="3">
    <source>
        <dbReference type="EMBL" id="GJT47187.1"/>
    </source>
</evidence>
<feature type="region of interest" description="Disordered" evidence="1">
    <location>
        <begin position="1"/>
        <end position="54"/>
    </location>
</feature>
<feature type="region of interest" description="Disordered" evidence="1">
    <location>
        <begin position="236"/>
        <end position="262"/>
    </location>
</feature>
<gene>
    <name evidence="3" type="ORF">Tco_0955902</name>
</gene>
<feature type="compositionally biased region" description="Polar residues" evidence="1">
    <location>
        <begin position="824"/>
        <end position="840"/>
    </location>
</feature>
<keyword evidence="4" id="KW-1185">Reference proteome</keyword>
<feature type="domain" description="Reverse transcriptase Ty1/copia-type" evidence="2">
    <location>
        <begin position="558"/>
        <end position="666"/>
    </location>
</feature>
<reference evidence="3" key="2">
    <citation type="submission" date="2022-01" db="EMBL/GenBank/DDBJ databases">
        <authorList>
            <person name="Yamashiro T."/>
            <person name="Shiraishi A."/>
            <person name="Satake H."/>
            <person name="Nakayama K."/>
        </authorList>
    </citation>
    <scope>NUCLEOTIDE SEQUENCE</scope>
</reference>
<protein>
    <submittedName>
        <fullName evidence="3">Ribonuclease H-like domain-containing protein</fullName>
    </submittedName>
</protein>